<protein>
    <submittedName>
        <fullName evidence="2">Uncharacterized protein</fullName>
    </submittedName>
</protein>
<evidence type="ECO:0000313" key="3">
    <source>
        <dbReference type="Proteomes" id="UP000185596"/>
    </source>
</evidence>
<keyword evidence="1" id="KW-0812">Transmembrane</keyword>
<organism evidence="2 3">
    <name type="scientific">Actinophytocola xanthii</name>
    <dbReference type="NCBI Taxonomy" id="1912961"/>
    <lineage>
        <taxon>Bacteria</taxon>
        <taxon>Bacillati</taxon>
        <taxon>Actinomycetota</taxon>
        <taxon>Actinomycetes</taxon>
        <taxon>Pseudonocardiales</taxon>
        <taxon>Pseudonocardiaceae</taxon>
    </lineage>
</organism>
<feature type="transmembrane region" description="Helical" evidence="1">
    <location>
        <begin position="97"/>
        <end position="121"/>
    </location>
</feature>
<comment type="caution">
    <text evidence="2">The sequence shown here is derived from an EMBL/GenBank/DDBJ whole genome shotgun (WGS) entry which is preliminary data.</text>
</comment>
<accession>A0A1Q8CQV1</accession>
<feature type="transmembrane region" description="Helical" evidence="1">
    <location>
        <begin position="65"/>
        <end position="85"/>
    </location>
</feature>
<keyword evidence="1" id="KW-1133">Transmembrane helix</keyword>
<sequence>MLWFARLVFVSMGLLLLAAHALGSLTSDSQVDASVENVVVDTLAWLAPIVMLVLALWLRGSGNLVRVLLALVVVFLVSGSMEIAIGDFLSDDSGGGGMLALPVVGLVSLPLLYVAVALLFLPSSNAYVREIRRLRFTGQAPLGPSPASDPEG</sequence>
<dbReference type="EMBL" id="MSIE01000025">
    <property type="protein sequence ID" value="OLF16739.1"/>
    <property type="molecule type" value="Genomic_DNA"/>
</dbReference>
<proteinExistence type="predicted"/>
<feature type="transmembrane region" description="Helical" evidence="1">
    <location>
        <begin position="39"/>
        <end position="58"/>
    </location>
</feature>
<dbReference type="AlphaFoldDB" id="A0A1Q8CQV1"/>
<name>A0A1Q8CQV1_9PSEU</name>
<gene>
    <name evidence="2" type="ORF">BU204_14815</name>
</gene>
<evidence type="ECO:0000256" key="1">
    <source>
        <dbReference type="SAM" id="Phobius"/>
    </source>
</evidence>
<keyword evidence="3" id="KW-1185">Reference proteome</keyword>
<dbReference type="Proteomes" id="UP000185596">
    <property type="component" value="Unassembled WGS sequence"/>
</dbReference>
<evidence type="ECO:0000313" key="2">
    <source>
        <dbReference type="EMBL" id="OLF16739.1"/>
    </source>
</evidence>
<reference evidence="2 3" key="1">
    <citation type="submission" date="2016-12" db="EMBL/GenBank/DDBJ databases">
        <title>The draft genome sequence of Actinophytocola sp. 11-183.</title>
        <authorList>
            <person name="Wang W."/>
            <person name="Yuan L."/>
        </authorList>
    </citation>
    <scope>NUCLEOTIDE SEQUENCE [LARGE SCALE GENOMIC DNA]</scope>
    <source>
        <strain evidence="2 3">11-183</strain>
    </source>
</reference>
<keyword evidence="1" id="KW-0472">Membrane</keyword>